<dbReference type="EMBL" id="CM047944">
    <property type="protein sequence ID" value="KAI9899403.1"/>
    <property type="molecule type" value="Genomic_DNA"/>
</dbReference>
<keyword evidence="2" id="KW-1185">Reference proteome</keyword>
<comment type="caution">
    <text evidence="1">The sequence shown here is derived from an EMBL/GenBank/DDBJ whole genome shotgun (WGS) entry which is preliminary data.</text>
</comment>
<evidence type="ECO:0000313" key="2">
    <source>
        <dbReference type="Proteomes" id="UP001163324"/>
    </source>
</evidence>
<accession>A0ACC0V0E9</accession>
<protein>
    <submittedName>
        <fullName evidence="1">Uncharacterized protein</fullName>
    </submittedName>
</protein>
<reference evidence="1" key="1">
    <citation type="submission" date="2022-10" db="EMBL/GenBank/DDBJ databases">
        <title>Complete Genome of Trichothecium roseum strain YXFP-22015, a Plant Pathogen Isolated from Citrus.</title>
        <authorList>
            <person name="Wang Y."/>
            <person name="Zhu L."/>
        </authorList>
    </citation>
    <scope>NUCLEOTIDE SEQUENCE</scope>
    <source>
        <strain evidence="1">YXFP-22015</strain>
    </source>
</reference>
<sequence>MRVLSSLFFASGGLAAALVARTDADLELAMCFAAHTSELAILSNCGSNEALKSCFAGIESFSPLHVLECYVKSGCDEQAAMEAHADAAGHCSQLPDTNDSFGDDSETDSSNGDLKRRRAILDQGPKPTQAPRFAAAQLLARDPGASLFARASSGDDCMTTKTKQTSSCPIETKNGNEMTGSCFPTEMPVSSCAAGKTCSFDSSGNRICMDLHDTLDVAGIIISIIFGVAIVGSIAAITFLCCRDRKEQKRLTAKAEATALARAATKKKKAEQRTPLMAQREGSVGPAAGRGDPFSDGAHS</sequence>
<organism evidence="1 2">
    <name type="scientific">Trichothecium roseum</name>
    <dbReference type="NCBI Taxonomy" id="47278"/>
    <lineage>
        <taxon>Eukaryota</taxon>
        <taxon>Fungi</taxon>
        <taxon>Dikarya</taxon>
        <taxon>Ascomycota</taxon>
        <taxon>Pezizomycotina</taxon>
        <taxon>Sordariomycetes</taxon>
        <taxon>Hypocreomycetidae</taxon>
        <taxon>Hypocreales</taxon>
        <taxon>Hypocreales incertae sedis</taxon>
        <taxon>Trichothecium</taxon>
    </lineage>
</organism>
<name>A0ACC0V0E9_9HYPO</name>
<evidence type="ECO:0000313" key="1">
    <source>
        <dbReference type="EMBL" id="KAI9899403.1"/>
    </source>
</evidence>
<dbReference type="Proteomes" id="UP001163324">
    <property type="component" value="Chromosome 5"/>
</dbReference>
<gene>
    <name evidence="1" type="ORF">N3K66_005864</name>
</gene>
<proteinExistence type="predicted"/>